<evidence type="ECO:0000313" key="2">
    <source>
        <dbReference type="Proteomes" id="UP000189431"/>
    </source>
</evidence>
<evidence type="ECO:0008006" key="3">
    <source>
        <dbReference type="Google" id="ProtNLM"/>
    </source>
</evidence>
<keyword evidence="2" id="KW-1185">Reference proteome</keyword>
<dbReference type="PIRSF" id="PIRSF026426">
    <property type="entry name" value="DUF1499"/>
    <property type="match status" value="1"/>
</dbReference>
<dbReference type="Proteomes" id="UP000189431">
    <property type="component" value="Unassembled WGS sequence"/>
</dbReference>
<dbReference type="PANTHER" id="PTHR34801:SF6">
    <property type="entry name" value="SLL1620 PROTEIN"/>
    <property type="match status" value="1"/>
</dbReference>
<reference evidence="2" key="1">
    <citation type="submission" date="2017-01" db="EMBL/GenBank/DDBJ databases">
        <title>Draft genome of the species Salinivibrio costicola subsp. alcaliphilus.</title>
        <authorList>
            <person name="Lopez-Hermoso C."/>
            <person name="De La Haba R."/>
            <person name="Sanchez-Porro C."/>
            <person name="Ventosa A."/>
        </authorList>
    </citation>
    <scope>NUCLEOTIDE SEQUENCE [LARGE SCALE GENOMIC DNA]</scope>
    <source>
        <strain evidence="2">CBH448</strain>
    </source>
</reference>
<comment type="caution">
    <text evidence="1">The sequence shown here is derived from an EMBL/GenBank/DDBJ whole genome shotgun (WGS) entry which is preliminary data.</text>
</comment>
<evidence type="ECO:0000313" key="1">
    <source>
        <dbReference type="EMBL" id="OOF35097.1"/>
    </source>
</evidence>
<organism evidence="1 2">
    <name type="scientific">Salinivibrio costicola subsp. alcaliphilus</name>
    <dbReference type="NCBI Taxonomy" id="272773"/>
    <lineage>
        <taxon>Bacteria</taxon>
        <taxon>Pseudomonadati</taxon>
        <taxon>Pseudomonadota</taxon>
        <taxon>Gammaproteobacteria</taxon>
        <taxon>Vibrionales</taxon>
        <taxon>Vibrionaceae</taxon>
        <taxon>Salinivibrio</taxon>
    </lineage>
</organism>
<accession>A0ABX3KW60</accession>
<dbReference type="Pfam" id="PF07386">
    <property type="entry name" value="DUF1499"/>
    <property type="match status" value="1"/>
</dbReference>
<name>A0ABX3KW60_SALCS</name>
<gene>
    <name evidence="1" type="ORF">BZJ21_02300</name>
</gene>
<sequence>MWKRLITVIGIITLAGCSKGETMAKHPPVTACGDSPNCVSTADTREKFQLAPLYIANDNVTFSAIVAHIAAMPRAEVVTSQDNYAHLRFTTKVLRFVDDVEVSLEGNQIALRSASRIGYYDFGANRQRAEVIRQRLTDAELITP</sequence>
<dbReference type="PROSITE" id="PS51257">
    <property type="entry name" value="PROKAR_LIPOPROTEIN"/>
    <property type="match status" value="1"/>
</dbReference>
<proteinExistence type="predicted"/>
<dbReference type="InterPro" id="IPR010865">
    <property type="entry name" value="DUF1499"/>
</dbReference>
<protein>
    <recommendedName>
        <fullName evidence="3">DUF1499 domain-containing protein</fullName>
    </recommendedName>
</protein>
<dbReference type="PANTHER" id="PTHR34801">
    <property type="entry name" value="EXPRESSED PROTEIN"/>
    <property type="match status" value="1"/>
</dbReference>
<dbReference type="EMBL" id="MUFR01000004">
    <property type="protein sequence ID" value="OOF35097.1"/>
    <property type="molecule type" value="Genomic_DNA"/>
</dbReference>